<evidence type="ECO:0000313" key="2">
    <source>
        <dbReference type="Proteomes" id="UP000192328"/>
    </source>
</evidence>
<proteinExistence type="predicted"/>
<dbReference type="Proteomes" id="UP000192328">
    <property type="component" value="Unassembled WGS sequence"/>
</dbReference>
<accession>A0AC61PMY7</accession>
<evidence type="ECO:0000313" key="1">
    <source>
        <dbReference type="EMBL" id="SMC73115.1"/>
    </source>
</evidence>
<keyword evidence="2" id="KW-1185">Reference proteome</keyword>
<name>A0AC61PMY7_9FIRM</name>
<gene>
    <name evidence="1" type="ORF">SAMN06297397_2234</name>
</gene>
<organism evidence="1 2">
    <name type="scientific">Aristaeella lactis</name>
    <dbReference type="NCBI Taxonomy" id="3046383"/>
    <lineage>
        <taxon>Bacteria</taxon>
        <taxon>Bacillati</taxon>
        <taxon>Bacillota</taxon>
        <taxon>Clostridia</taxon>
        <taxon>Eubacteriales</taxon>
        <taxon>Aristaeellaceae</taxon>
        <taxon>Aristaeella</taxon>
    </lineage>
</organism>
<comment type="caution">
    <text evidence="1">The sequence shown here is derived from an EMBL/GenBank/DDBJ whole genome shotgun (WGS) entry which is preliminary data.</text>
</comment>
<reference evidence="1" key="1">
    <citation type="submission" date="2017-04" db="EMBL/GenBank/DDBJ databases">
        <authorList>
            <person name="Varghese N."/>
            <person name="Submissions S."/>
        </authorList>
    </citation>
    <scope>NUCLEOTIDE SEQUENCE</scope>
    <source>
        <strain evidence="1">WTE2008</strain>
    </source>
</reference>
<dbReference type="EMBL" id="FWXZ01000004">
    <property type="protein sequence ID" value="SMC73115.1"/>
    <property type="molecule type" value="Genomic_DNA"/>
</dbReference>
<protein>
    <submittedName>
        <fullName evidence="1">Uncharacterized protein</fullName>
    </submittedName>
</protein>
<sequence length="328" mass="36632">MNNKKISADEFHASVERQLSGLKPDPWLAQRIEASEKEEKSVKKISATFILLAAIICVSVTALAAGLIFSRKVDDMTLASRELEKAYGITSTMQGSYFVREVEQTDQETVVSFAGLENLRYVLGEYTVTVKDGKATAIWSRDGEDTAGGFEADAWGVEQLNAMLDWDKNNRDPNQPDYYPLAAEIAQRHQAEYRCDGMPSEDEINTLTKLRQEEADQSRSVAKLTEKEMIELARQAIASVYNLTDDQMNLLKCFQETGNIDEDTCYYGIEDEKPVFSVWFNLCQGQTGSTPGTRPDFVEKDGIYVVDVNVETGVIESTLYDSGLCANE</sequence>